<gene>
    <name evidence="2" type="ORF">PSTG_19094</name>
</gene>
<accession>A0A0L0UKL1</accession>
<evidence type="ECO:0000256" key="1">
    <source>
        <dbReference type="SAM" id="MobiDB-lite"/>
    </source>
</evidence>
<proteinExistence type="predicted"/>
<dbReference type="AlphaFoldDB" id="A0A0L0UKL1"/>
<evidence type="ECO:0000313" key="3">
    <source>
        <dbReference type="Proteomes" id="UP000054564"/>
    </source>
</evidence>
<organism evidence="2 3">
    <name type="scientific">Puccinia striiformis f. sp. tritici PST-78</name>
    <dbReference type="NCBI Taxonomy" id="1165861"/>
    <lineage>
        <taxon>Eukaryota</taxon>
        <taxon>Fungi</taxon>
        <taxon>Dikarya</taxon>
        <taxon>Basidiomycota</taxon>
        <taxon>Pucciniomycotina</taxon>
        <taxon>Pucciniomycetes</taxon>
        <taxon>Pucciniales</taxon>
        <taxon>Pucciniaceae</taxon>
        <taxon>Puccinia</taxon>
    </lineage>
</organism>
<name>A0A0L0UKL1_9BASI</name>
<dbReference type="EMBL" id="AJIL01005055">
    <property type="protein sequence ID" value="KNE87521.1"/>
    <property type="molecule type" value="Genomic_DNA"/>
</dbReference>
<dbReference type="Proteomes" id="UP000054564">
    <property type="component" value="Unassembled WGS sequence"/>
</dbReference>
<evidence type="ECO:0000313" key="2">
    <source>
        <dbReference type="EMBL" id="KNE87521.1"/>
    </source>
</evidence>
<protein>
    <submittedName>
        <fullName evidence="2">Uncharacterized protein</fullName>
    </submittedName>
</protein>
<feature type="non-terminal residue" evidence="2">
    <location>
        <position position="122"/>
    </location>
</feature>
<keyword evidence="3" id="KW-1185">Reference proteome</keyword>
<feature type="region of interest" description="Disordered" evidence="1">
    <location>
        <begin position="81"/>
        <end position="122"/>
    </location>
</feature>
<reference evidence="3" key="1">
    <citation type="submission" date="2014-03" db="EMBL/GenBank/DDBJ databases">
        <title>The Genome Sequence of Puccinia striiformis f. sp. tritici PST-78.</title>
        <authorList>
            <consortium name="The Broad Institute Genome Sequencing Platform"/>
            <person name="Cuomo C."/>
            <person name="Hulbert S."/>
            <person name="Chen X."/>
            <person name="Walker B."/>
            <person name="Young S.K."/>
            <person name="Zeng Q."/>
            <person name="Gargeya S."/>
            <person name="Fitzgerald M."/>
            <person name="Haas B."/>
            <person name="Abouelleil A."/>
            <person name="Alvarado L."/>
            <person name="Arachchi H.M."/>
            <person name="Berlin A.M."/>
            <person name="Chapman S.B."/>
            <person name="Goldberg J."/>
            <person name="Griggs A."/>
            <person name="Gujja S."/>
            <person name="Hansen M."/>
            <person name="Howarth C."/>
            <person name="Imamovic A."/>
            <person name="Larimer J."/>
            <person name="McCowan C."/>
            <person name="Montmayeur A."/>
            <person name="Murphy C."/>
            <person name="Neiman D."/>
            <person name="Pearson M."/>
            <person name="Priest M."/>
            <person name="Roberts A."/>
            <person name="Saif S."/>
            <person name="Shea T."/>
            <person name="Sisk P."/>
            <person name="Sykes S."/>
            <person name="Wortman J."/>
            <person name="Nusbaum C."/>
            <person name="Birren B."/>
        </authorList>
    </citation>
    <scope>NUCLEOTIDE SEQUENCE [LARGE SCALE GENOMIC DNA]</scope>
    <source>
        <strain evidence="3">race PST-78</strain>
    </source>
</reference>
<sequence>MKKAFENDYFDPLKHKPHKWCLTQKRRIDCTDPNSTQLEVNEKLLNQVEGTLENQLRCRLPDMDKDLSTFIATMEEVIVQTGANKRQKKNYSGKKKHTPTTEASTSKDKEARNTEAVPKKLP</sequence>
<feature type="compositionally biased region" description="Basic residues" evidence="1">
    <location>
        <begin position="85"/>
        <end position="98"/>
    </location>
</feature>
<comment type="caution">
    <text evidence="2">The sequence shown here is derived from an EMBL/GenBank/DDBJ whole genome shotgun (WGS) entry which is preliminary data.</text>
</comment>